<dbReference type="RefSeq" id="WP_011276646.1">
    <property type="nucleotide sequence ID" value="NC_007168.1"/>
</dbReference>
<evidence type="ECO:0008006" key="5">
    <source>
        <dbReference type="Google" id="ProtNLM"/>
    </source>
</evidence>
<dbReference type="HOGENOM" id="CLU_075285_0_0_9"/>
<sequence>MNELQLSNDLTTIETEIKSYQNIAGQSIFEIGRRLKHVKENDLAHGEFGKWLKSINLNQNVANKMMKIANTEQLNYATSHNLGMQALYEIATLPEPERTKEHTTSSGETKTPDEMTVRELRELKKQLKQRDEQNAQLQSQVEQAQRSEEIAKKQLENAESREPEVIEKYMEPDDYQETKNALAQSRHQQKLIEQRNEKLEKDIKEMELRRDEVSEKSQKYDELNKALGDMNRKLDDGQRRLKAQKEVYDLVKKGEELIKEIAPMTYFIHDEYILSNEYAIKPIKKIADDLLDLSKKLNKQLNKGDVIDV</sequence>
<gene>
    <name evidence="3" type="ordered locus">SH2391</name>
</gene>
<reference evidence="3 4" key="1">
    <citation type="journal article" date="2005" name="J. Bacteriol.">
        <title>Whole-genome sequencing of Staphylococcus haemolyticus uncovers the extreme plasticity of its genome and the evolution of human-colonizing staphylococcal species.</title>
        <authorList>
            <person name="Takeuchi F."/>
            <person name="Watanabe S."/>
            <person name="Baba T."/>
            <person name="Yuzawa H."/>
            <person name="Ito T."/>
            <person name="Morimoto Y."/>
            <person name="Kuroda M."/>
            <person name="Cui L."/>
            <person name="Takahashi M."/>
            <person name="Ankai A."/>
            <person name="Baba S."/>
            <person name="Fukui S."/>
            <person name="Lee J.C."/>
            <person name="Hiramatsu K."/>
        </authorList>
    </citation>
    <scope>NUCLEOTIDE SEQUENCE [LARGE SCALE GENOMIC DNA]</scope>
    <source>
        <strain evidence="3 4">JCSC1435</strain>
    </source>
</reference>
<evidence type="ECO:0000256" key="1">
    <source>
        <dbReference type="SAM" id="Coils"/>
    </source>
</evidence>
<dbReference type="EMBL" id="AP006716">
    <property type="protein sequence ID" value="BAE05700.1"/>
    <property type="molecule type" value="Genomic_DNA"/>
</dbReference>
<dbReference type="eggNOG" id="ENOG503376A">
    <property type="taxonomic scope" value="Bacteria"/>
</dbReference>
<dbReference type="InterPro" id="IPR021451">
    <property type="entry name" value="DUF3102"/>
</dbReference>
<dbReference type="OrthoDB" id="2200242at2"/>
<dbReference type="KEGG" id="sha:SH2391"/>
<accession>Q4L3S7</accession>
<proteinExistence type="predicted"/>
<evidence type="ECO:0000313" key="4">
    <source>
        <dbReference type="Proteomes" id="UP000000543"/>
    </source>
</evidence>
<dbReference type="Pfam" id="PF11300">
    <property type="entry name" value="DUF3102"/>
    <property type="match status" value="1"/>
</dbReference>
<protein>
    <recommendedName>
        <fullName evidence="5">DUF3102 domain-containing protein</fullName>
    </recommendedName>
</protein>
<evidence type="ECO:0000256" key="2">
    <source>
        <dbReference type="SAM" id="MobiDB-lite"/>
    </source>
</evidence>
<feature type="coiled-coil region" evidence="1">
    <location>
        <begin position="120"/>
        <end position="240"/>
    </location>
</feature>
<dbReference type="Proteomes" id="UP000000543">
    <property type="component" value="Chromosome"/>
</dbReference>
<name>Q4L3S7_STAHJ</name>
<feature type="region of interest" description="Disordered" evidence="2">
    <location>
        <begin position="94"/>
        <end position="113"/>
    </location>
</feature>
<organism evidence="3 4">
    <name type="scientific">Staphylococcus haemolyticus (strain JCSC1435)</name>
    <dbReference type="NCBI Taxonomy" id="279808"/>
    <lineage>
        <taxon>Bacteria</taxon>
        <taxon>Bacillati</taxon>
        <taxon>Bacillota</taxon>
        <taxon>Bacilli</taxon>
        <taxon>Bacillales</taxon>
        <taxon>Staphylococcaceae</taxon>
        <taxon>Staphylococcus</taxon>
    </lineage>
</organism>
<keyword evidence="1" id="KW-0175">Coiled coil</keyword>
<evidence type="ECO:0000313" key="3">
    <source>
        <dbReference type="EMBL" id="BAE05700.1"/>
    </source>
</evidence>
<dbReference type="AlphaFoldDB" id="Q4L3S7"/>